<accession>A0AA40BZK5</accession>
<comment type="caution">
    <text evidence="3">The sequence shown here is derived from an EMBL/GenBank/DDBJ whole genome shotgun (WGS) entry which is preliminary data.</text>
</comment>
<dbReference type="Pfam" id="PF23726">
    <property type="entry name" value="Beta-prop_RSE1_2nd"/>
    <property type="match status" value="1"/>
</dbReference>
<dbReference type="InterPro" id="IPR050358">
    <property type="entry name" value="RSE1/DDB1/CFT1"/>
</dbReference>
<dbReference type="Pfam" id="PF10433">
    <property type="entry name" value="Beta-prop_RSE1_1st"/>
    <property type="match status" value="1"/>
</dbReference>
<reference evidence="3" key="1">
    <citation type="submission" date="2023-06" db="EMBL/GenBank/DDBJ databases">
        <title>Genome-scale phylogeny and comparative genomics of the fungal order Sordariales.</title>
        <authorList>
            <consortium name="Lawrence Berkeley National Laboratory"/>
            <person name="Hensen N."/>
            <person name="Bonometti L."/>
            <person name="Westerberg I."/>
            <person name="Brannstrom I.O."/>
            <person name="Guillou S."/>
            <person name="Cros-Aarteil S."/>
            <person name="Calhoun S."/>
            <person name="Haridas S."/>
            <person name="Kuo A."/>
            <person name="Mondo S."/>
            <person name="Pangilinan J."/>
            <person name="Riley R."/>
            <person name="Labutti K."/>
            <person name="Andreopoulos B."/>
            <person name="Lipzen A."/>
            <person name="Chen C."/>
            <person name="Yanf M."/>
            <person name="Daum C."/>
            <person name="Ng V."/>
            <person name="Clum A."/>
            <person name="Steindorff A."/>
            <person name="Ohm R."/>
            <person name="Martin F."/>
            <person name="Silar P."/>
            <person name="Natvig D."/>
            <person name="Lalanne C."/>
            <person name="Gautier V."/>
            <person name="Ament-Velasquez S.L."/>
            <person name="Kruys A."/>
            <person name="Hutchinson M.I."/>
            <person name="Powell A.J."/>
            <person name="Barry K."/>
            <person name="Miller A.N."/>
            <person name="Grigoriev I.V."/>
            <person name="Debuchy R."/>
            <person name="Gladieux P."/>
            <person name="Thoren M.H."/>
            <person name="Johannesson H."/>
        </authorList>
    </citation>
    <scope>NUCLEOTIDE SEQUENCE</scope>
    <source>
        <strain evidence="3">CBS 606.72</strain>
    </source>
</reference>
<dbReference type="SUPFAM" id="SSF82171">
    <property type="entry name" value="DPP6 N-terminal domain-like"/>
    <property type="match status" value="1"/>
</dbReference>
<organism evidence="3 4">
    <name type="scientific">Immersiella caudata</name>
    <dbReference type="NCBI Taxonomy" id="314043"/>
    <lineage>
        <taxon>Eukaryota</taxon>
        <taxon>Fungi</taxon>
        <taxon>Dikarya</taxon>
        <taxon>Ascomycota</taxon>
        <taxon>Pezizomycotina</taxon>
        <taxon>Sordariomycetes</taxon>
        <taxon>Sordariomycetidae</taxon>
        <taxon>Sordariales</taxon>
        <taxon>Lasiosphaeriaceae</taxon>
        <taxon>Immersiella</taxon>
    </lineage>
</organism>
<protein>
    <submittedName>
        <fullName evidence="3">Mono-functional DNA-alkylating methyl methanesulfonate N-term-domain-containing protein</fullName>
    </submittedName>
</protein>
<keyword evidence="4" id="KW-1185">Reference proteome</keyword>
<feature type="domain" description="RSE1/DDB1/CPSF1 first beta-propeller" evidence="1">
    <location>
        <begin position="57"/>
        <end position="478"/>
    </location>
</feature>
<feature type="domain" description="RSE1/DDB1/CPSF1 second beta-propeller" evidence="2">
    <location>
        <begin position="585"/>
        <end position="753"/>
    </location>
</feature>
<dbReference type="PANTHER" id="PTHR10644">
    <property type="entry name" value="DNA REPAIR/RNA PROCESSING CPSF FAMILY"/>
    <property type="match status" value="1"/>
</dbReference>
<proteinExistence type="predicted"/>
<evidence type="ECO:0000313" key="3">
    <source>
        <dbReference type="EMBL" id="KAK0619881.1"/>
    </source>
</evidence>
<evidence type="ECO:0000313" key="4">
    <source>
        <dbReference type="Proteomes" id="UP001175000"/>
    </source>
</evidence>
<dbReference type="Gene3D" id="2.130.10.10">
    <property type="entry name" value="YVTN repeat-like/Quinoprotein amine dehydrogenase"/>
    <property type="match status" value="3"/>
</dbReference>
<evidence type="ECO:0000259" key="2">
    <source>
        <dbReference type="Pfam" id="PF23726"/>
    </source>
</evidence>
<dbReference type="InterPro" id="IPR015943">
    <property type="entry name" value="WD40/YVTN_repeat-like_dom_sf"/>
</dbReference>
<name>A0AA40BZK5_9PEZI</name>
<dbReference type="InterPro" id="IPR018846">
    <property type="entry name" value="Beta-prop_RSE1/DDB1/CPSF1_1st"/>
</dbReference>
<sequence>MAFQTNVLRGGEWVTETINLQAVLKAGSSAPGPKKQRLQKAPQCGILTRTVVESHLVNSILPVRLRSPQHNDVAFIGVSKGFALGGSSLPPTPFCMSPNCCQDHDVRIRELRRDGQLKEVARKSDFGSRIRNACVIGNFDIREADDEAPTPTSIKAEANSPMSVGVSSSELASSKRRLLPPQLLMVVLECGDCVFLFMHQGSDGKLVFVTTRCPSPREQLVYPGFHLAIDPSSRYVVLACAQDFFVVYELESHDNLSEKILRKEPLVPVKSQRPRSVQGVIHKVHFLYPRPGDDHHVILLLIVVRNGRSRMITYEWAVGDDLRTVFAEDKHGHRMPVENQMPVLIIPLTVKSAFIAISPDQVAVCTEALYGPPNFETIEMQNPPATRNYHGRHQPLWTAWARPFRLSPYFEGRDCIYLAREDGVVIFIEADSDSALDRSTFMDTFDSNISSAFTCLFDQYTDVLILGSDSGPGAIWKVPARQPLELLGTLPNWSPSVDFVTTDAFSTWNQEFGANLEQIVPWQKEILRTKPDRLFATSGHGQKGSITEYRYGLKAAIGLDLDYGYEAKEAWLIPWRNLMGETGYHLLLSMPDHTEVLPFPEDLSSVKEIKAGDLLYDLSSPTLAVSYNRDFLIQVTTKSVGVAKFVNSFSLQFTMERVLPSTDKSVVSDACIQGCYVAVSTHTEAQYHIHTLRVDLERLSFTPLRSIAINGDVTCLAIGPGNTVLVGVWREGRPFLSRAPIEPSTDENDPGLVDTWDLNQCFEHDDPNFQISFEAISSIASAWGSIFVGTRSGEVIKLSDLKVPEYERYGSTTVKITSGRNSNITGPTLLITCDKHLVLLRDNGTESSLSHASRSKDRLRVWAVDESKPSALSATVDYAIPTEIPCGSPETTPILMVSGTKLLFAEVQEQPGPVHRHLPVSGTPMKVIYSHHLQCLVAAVNKEDKPTLMFIDPDTGEDLGRPMDKKTNTAVDFISGLGKKGDRIFGLTEWDFKKDGNVWRYILVTTRDGRMIVVSTSRGEAREDRSSTIKYWMQFQRKGYDRPVYSVVGYDEGLIYCVGQTIHWDVLDAVDKKLKEVKTFALGSPATSLRIANGKLMALTSRDSLEIIDHAPAEGDSTGQSHVDPKARNAIHMIEVAGTQPEEPLGGIVLVADRDCGVSGLWVPWQSHGRDCEVVFEAELPTSIRRFRRGRTRPIWEQGHHYPKYGRLVSTLDDAEILGISLDGSLQHFTLLNLDAWRLLRFIQNIALTNEELYPFTHEQIDDYSDFDPEPRMDRGLEMHVDGDMLRRCLEKRALQRLLSWPAHENRFVELLAALDDGEHVAGWTLTASREQLFTLAYDILDYFLRPAL</sequence>
<dbReference type="Proteomes" id="UP001175000">
    <property type="component" value="Unassembled WGS sequence"/>
</dbReference>
<dbReference type="SUPFAM" id="SSF50978">
    <property type="entry name" value="WD40 repeat-like"/>
    <property type="match status" value="1"/>
</dbReference>
<dbReference type="EMBL" id="JAULSU010000004">
    <property type="protein sequence ID" value="KAK0619881.1"/>
    <property type="molecule type" value="Genomic_DNA"/>
</dbReference>
<dbReference type="InterPro" id="IPR058543">
    <property type="entry name" value="Beta-prop_RSE1/DDB1/CPSF1_2nd"/>
</dbReference>
<evidence type="ECO:0000259" key="1">
    <source>
        <dbReference type="Pfam" id="PF10433"/>
    </source>
</evidence>
<dbReference type="InterPro" id="IPR036322">
    <property type="entry name" value="WD40_repeat_dom_sf"/>
</dbReference>
<gene>
    <name evidence="3" type="ORF">B0T14DRAFT_432937</name>
</gene>